<protein>
    <submittedName>
        <fullName evidence="11">ABC transporter permease</fullName>
    </submittedName>
</protein>
<evidence type="ECO:0000256" key="3">
    <source>
        <dbReference type="ARBA" id="ARBA00022448"/>
    </source>
</evidence>
<gene>
    <name evidence="11" type="ORF">ACFPN1_15470</name>
</gene>
<keyword evidence="7" id="KW-0625">Polysaccharide transport</keyword>
<dbReference type="Pfam" id="PF01061">
    <property type="entry name" value="ABC2_membrane"/>
    <property type="match status" value="1"/>
</dbReference>
<dbReference type="RefSeq" id="WP_386756087.1">
    <property type="nucleotide sequence ID" value="NZ_JBHSNM010000008.1"/>
</dbReference>
<dbReference type="InterPro" id="IPR013525">
    <property type="entry name" value="ABC2_TM"/>
</dbReference>
<feature type="transmembrane region" description="Helical" evidence="9">
    <location>
        <begin position="39"/>
        <end position="58"/>
    </location>
</feature>
<keyword evidence="6 9" id="KW-1133">Transmembrane helix</keyword>
<dbReference type="PANTHER" id="PTHR30413:SF10">
    <property type="entry name" value="CAPSULE POLYSACCHARIDE EXPORT INNER-MEMBRANE PROTEIN CTRC"/>
    <property type="match status" value="1"/>
</dbReference>
<evidence type="ECO:0000256" key="5">
    <source>
        <dbReference type="ARBA" id="ARBA00022692"/>
    </source>
</evidence>
<accession>A0ABW0SRV1</accession>
<evidence type="ECO:0000259" key="10">
    <source>
        <dbReference type="Pfam" id="PF01061"/>
    </source>
</evidence>
<evidence type="ECO:0000313" key="12">
    <source>
        <dbReference type="Proteomes" id="UP001596036"/>
    </source>
</evidence>
<dbReference type="Proteomes" id="UP001596036">
    <property type="component" value="Unassembled WGS sequence"/>
</dbReference>
<feature type="transmembrane region" description="Helical" evidence="9">
    <location>
        <begin position="175"/>
        <end position="194"/>
    </location>
</feature>
<feature type="domain" description="ABC-2 type transporter transmembrane" evidence="10">
    <location>
        <begin position="28"/>
        <end position="224"/>
    </location>
</feature>
<keyword evidence="7" id="KW-0762">Sugar transport</keyword>
<feature type="transmembrane region" description="Helical" evidence="9">
    <location>
        <begin position="234"/>
        <end position="253"/>
    </location>
</feature>
<sequence>MKQSSLLSDFAESIRRPEFWAYSSWLGIVTKYRRSRLGLLWLVLPSMLYVGGIGYYFAKLQGHEVGTFMPHMGVGYALFRLLSMVINDGSSVLPGHQSFILDGHPRLTDFFLRVLANASFYFCATLPVLAVALSVATGFRWEGLLLALPALALVLCNAAWIAAAIGLLGARFPDIHELMGSVFIFGFILTPILWDPSRAPPGTPHGILMRANPLFHLVQVVRAPLLGESIEPFTFAYLAAFTSLGWLLASYAYRRYARYVPVWV</sequence>
<name>A0ABW0SRV1_9GAMM</name>
<evidence type="ECO:0000313" key="11">
    <source>
        <dbReference type="EMBL" id="MFC5571459.1"/>
    </source>
</evidence>
<evidence type="ECO:0000256" key="7">
    <source>
        <dbReference type="ARBA" id="ARBA00023047"/>
    </source>
</evidence>
<evidence type="ECO:0000256" key="9">
    <source>
        <dbReference type="SAM" id="Phobius"/>
    </source>
</evidence>
<feature type="transmembrane region" description="Helical" evidence="9">
    <location>
        <begin position="114"/>
        <end position="139"/>
    </location>
</feature>
<feature type="transmembrane region" description="Helical" evidence="9">
    <location>
        <begin position="145"/>
        <end position="168"/>
    </location>
</feature>
<keyword evidence="8 9" id="KW-0472">Membrane</keyword>
<comment type="subcellular location">
    <subcellularLocation>
        <location evidence="1">Cell membrane</location>
        <topology evidence="1">Multi-pass membrane protein</topology>
    </subcellularLocation>
</comment>
<keyword evidence="3" id="KW-0813">Transport</keyword>
<dbReference type="PANTHER" id="PTHR30413">
    <property type="entry name" value="INNER MEMBRANE TRANSPORT PERMEASE"/>
    <property type="match status" value="1"/>
</dbReference>
<feature type="transmembrane region" description="Helical" evidence="9">
    <location>
        <begin position="73"/>
        <end position="93"/>
    </location>
</feature>
<keyword evidence="5 9" id="KW-0812">Transmembrane</keyword>
<evidence type="ECO:0000256" key="4">
    <source>
        <dbReference type="ARBA" id="ARBA00022475"/>
    </source>
</evidence>
<comment type="similarity">
    <text evidence="2">Belongs to the ABC-2 integral membrane protein family.</text>
</comment>
<organism evidence="11 12">
    <name type="scientific">Lysobacter yangpyeongensis</name>
    <dbReference type="NCBI Taxonomy" id="346182"/>
    <lineage>
        <taxon>Bacteria</taxon>
        <taxon>Pseudomonadati</taxon>
        <taxon>Pseudomonadota</taxon>
        <taxon>Gammaproteobacteria</taxon>
        <taxon>Lysobacterales</taxon>
        <taxon>Lysobacteraceae</taxon>
        <taxon>Lysobacter</taxon>
    </lineage>
</organism>
<proteinExistence type="inferred from homology"/>
<evidence type="ECO:0000256" key="1">
    <source>
        <dbReference type="ARBA" id="ARBA00004651"/>
    </source>
</evidence>
<keyword evidence="4" id="KW-1003">Cell membrane</keyword>
<comment type="caution">
    <text evidence="11">The sequence shown here is derived from an EMBL/GenBank/DDBJ whole genome shotgun (WGS) entry which is preliminary data.</text>
</comment>
<keyword evidence="12" id="KW-1185">Reference proteome</keyword>
<evidence type="ECO:0000256" key="8">
    <source>
        <dbReference type="ARBA" id="ARBA00023136"/>
    </source>
</evidence>
<evidence type="ECO:0000256" key="2">
    <source>
        <dbReference type="ARBA" id="ARBA00007783"/>
    </source>
</evidence>
<reference evidence="12" key="1">
    <citation type="journal article" date="2019" name="Int. J. Syst. Evol. Microbiol.">
        <title>The Global Catalogue of Microorganisms (GCM) 10K type strain sequencing project: providing services to taxonomists for standard genome sequencing and annotation.</title>
        <authorList>
            <consortium name="The Broad Institute Genomics Platform"/>
            <consortium name="The Broad Institute Genome Sequencing Center for Infectious Disease"/>
            <person name="Wu L."/>
            <person name="Ma J."/>
        </authorList>
    </citation>
    <scope>NUCLEOTIDE SEQUENCE [LARGE SCALE GENOMIC DNA]</scope>
    <source>
        <strain evidence="12">KACC 11407</strain>
    </source>
</reference>
<dbReference type="EMBL" id="JBHSNM010000008">
    <property type="protein sequence ID" value="MFC5571459.1"/>
    <property type="molecule type" value="Genomic_DNA"/>
</dbReference>
<evidence type="ECO:0000256" key="6">
    <source>
        <dbReference type="ARBA" id="ARBA00022989"/>
    </source>
</evidence>